<evidence type="ECO:0000313" key="4">
    <source>
        <dbReference type="EMBL" id="CAB4199203.1"/>
    </source>
</evidence>
<evidence type="ECO:0000313" key="1">
    <source>
        <dbReference type="EMBL" id="CAB4165444.1"/>
    </source>
</evidence>
<reference evidence="5" key="1">
    <citation type="submission" date="2020-05" db="EMBL/GenBank/DDBJ databases">
        <authorList>
            <person name="Chiriac C."/>
            <person name="Salcher M."/>
            <person name="Ghai R."/>
            <person name="Kavagutti S V."/>
        </authorList>
    </citation>
    <scope>NUCLEOTIDE SEQUENCE</scope>
</reference>
<dbReference type="EMBL" id="LR796866">
    <property type="protein sequence ID" value="CAB4171455.1"/>
    <property type="molecule type" value="Genomic_DNA"/>
</dbReference>
<dbReference type="EMBL" id="LR796778">
    <property type="protein sequence ID" value="CAB4165444.1"/>
    <property type="molecule type" value="Genomic_DNA"/>
</dbReference>
<dbReference type="EMBL" id="LR797398">
    <property type="protein sequence ID" value="CAB4213391.1"/>
    <property type="molecule type" value="Genomic_DNA"/>
</dbReference>
<evidence type="ECO:0000313" key="2">
    <source>
        <dbReference type="EMBL" id="CAB4171455.1"/>
    </source>
</evidence>
<accession>A0A6J5SI74</accession>
<dbReference type="EMBL" id="LR796950">
    <property type="protein sequence ID" value="CAB4177440.1"/>
    <property type="molecule type" value="Genomic_DNA"/>
</dbReference>
<evidence type="ECO:0000313" key="5">
    <source>
        <dbReference type="EMBL" id="CAB4213391.1"/>
    </source>
</evidence>
<evidence type="ECO:0000313" key="6">
    <source>
        <dbReference type="EMBL" id="CAB4218033.1"/>
    </source>
</evidence>
<dbReference type="EMBL" id="LR797284">
    <property type="protein sequence ID" value="CAB4199203.1"/>
    <property type="molecule type" value="Genomic_DNA"/>
</dbReference>
<evidence type="ECO:0000313" key="3">
    <source>
        <dbReference type="EMBL" id="CAB4177440.1"/>
    </source>
</evidence>
<gene>
    <name evidence="3" type="ORF">UFOVP1001_50</name>
    <name evidence="4" type="ORF">UFOVP1338_26</name>
    <name evidence="5" type="ORF">UFOVP1447_21</name>
    <name evidence="6" type="ORF">UFOVP1599_17</name>
    <name evidence="1" type="ORF">UFOVP827_47</name>
    <name evidence="2" type="ORF">UFOVP916_26</name>
</gene>
<organism evidence="5">
    <name type="scientific">uncultured Caudovirales phage</name>
    <dbReference type="NCBI Taxonomy" id="2100421"/>
    <lineage>
        <taxon>Viruses</taxon>
        <taxon>Duplodnaviria</taxon>
        <taxon>Heunggongvirae</taxon>
        <taxon>Uroviricota</taxon>
        <taxon>Caudoviricetes</taxon>
        <taxon>Peduoviridae</taxon>
        <taxon>Maltschvirus</taxon>
        <taxon>Maltschvirus maltsch</taxon>
    </lineage>
</organism>
<protein>
    <submittedName>
        <fullName evidence="5">Uncharacterized protein</fullName>
    </submittedName>
</protein>
<sequence>MESLIDVQNRVARANTAPAIGWDEIVPIQQRQLGNVVAIEYAKQFQDELIRDRETFMTVLAHGVENEKIERLIKSKIIMIDNLLKK</sequence>
<proteinExistence type="predicted"/>
<name>A0A6J5SI74_9CAUD</name>
<dbReference type="EMBL" id="LR797462">
    <property type="protein sequence ID" value="CAB4218033.1"/>
    <property type="molecule type" value="Genomic_DNA"/>
</dbReference>